<evidence type="ECO:0000313" key="2">
    <source>
        <dbReference type="Proteomes" id="UP000308197"/>
    </source>
</evidence>
<reference evidence="1 2" key="1">
    <citation type="journal article" date="2019" name="Nat. Ecol. Evol.">
        <title>Megaphylogeny resolves global patterns of mushroom evolution.</title>
        <authorList>
            <person name="Varga T."/>
            <person name="Krizsan K."/>
            <person name="Foldi C."/>
            <person name="Dima B."/>
            <person name="Sanchez-Garcia M."/>
            <person name="Sanchez-Ramirez S."/>
            <person name="Szollosi G.J."/>
            <person name="Szarkandi J.G."/>
            <person name="Papp V."/>
            <person name="Albert L."/>
            <person name="Andreopoulos W."/>
            <person name="Angelini C."/>
            <person name="Antonin V."/>
            <person name="Barry K.W."/>
            <person name="Bougher N.L."/>
            <person name="Buchanan P."/>
            <person name="Buyck B."/>
            <person name="Bense V."/>
            <person name="Catcheside P."/>
            <person name="Chovatia M."/>
            <person name="Cooper J."/>
            <person name="Damon W."/>
            <person name="Desjardin D."/>
            <person name="Finy P."/>
            <person name="Geml J."/>
            <person name="Haridas S."/>
            <person name="Hughes K."/>
            <person name="Justo A."/>
            <person name="Karasinski D."/>
            <person name="Kautmanova I."/>
            <person name="Kiss B."/>
            <person name="Kocsube S."/>
            <person name="Kotiranta H."/>
            <person name="LaButti K.M."/>
            <person name="Lechner B.E."/>
            <person name="Liimatainen K."/>
            <person name="Lipzen A."/>
            <person name="Lukacs Z."/>
            <person name="Mihaltcheva S."/>
            <person name="Morgado L.N."/>
            <person name="Niskanen T."/>
            <person name="Noordeloos M.E."/>
            <person name="Ohm R.A."/>
            <person name="Ortiz-Santana B."/>
            <person name="Ovrebo C."/>
            <person name="Racz N."/>
            <person name="Riley R."/>
            <person name="Savchenko A."/>
            <person name="Shiryaev A."/>
            <person name="Soop K."/>
            <person name="Spirin V."/>
            <person name="Szebenyi C."/>
            <person name="Tomsovsky M."/>
            <person name="Tulloss R.E."/>
            <person name="Uehling J."/>
            <person name="Grigoriev I.V."/>
            <person name="Vagvolgyi C."/>
            <person name="Papp T."/>
            <person name="Martin F.M."/>
            <person name="Miettinen O."/>
            <person name="Hibbett D.S."/>
            <person name="Nagy L.G."/>
        </authorList>
    </citation>
    <scope>NUCLEOTIDE SEQUENCE [LARGE SCALE GENOMIC DNA]</scope>
    <source>
        <strain evidence="1 2">HHB13444</strain>
    </source>
</reference>
<dbReference type="Proteomes" id="UP000308197">
    <property type="component" value="Unassembled WGS sequence"/>
</dbReference>
<dbReference type="AlphaFoldDB" id="A0A5C3PRI6"/>
<proteinExistence type="predicted"/>
<keyword evidence="2" id="KW-1185">Reference proteome</keyword>
<dbReference type="SUPFAM" id="SSF81383">
    <property type="entry name" value="F-box domain"/>
    <property type="match status" value="1"/>
</dbReference>
<evidence type="ECO:0008006" key="3">
    <source>
        <dbReference type="Google" id="ProtNLM"/>
    </source>
</evidence>
<dbReference type="InterPro" id="IPR036047">
    <property type="entry name" value="F-box-like_dom_sf"/>
</dbReference>
<dbReference type="InParanoid" id="A0A5C3PRI6"/>
<protein>
    <recommendedName>
        <fullName evidence="3">F-box domain-containing protein</fullName>
    </recommendedName>
</protein>
<evidence type="ECO:0000313" key="1">
    <source>
        <dbReference type="EMBL" id="TFK90458.1"/>
    </source>
</evidence>
<sequence>MDAGILANVHDAHPEPTSPTRNVHPFPPEIIGIVLYHLEGDVATLRCCTLVCAIWAALARPHLFRKVVCRPGVPTRTWEDFFDFLDTSPDVARYIRWFTVDGGRVHISNVEVERILEVLERLPLLDRLYNVYITSKMLPRLHPEDVVERAVTTPSARRHKLQVLSFCSCMFGTVMPLYRLLASIAHIGTFAVHNFVLLRPEDLPLGSLDTQISAIAIDGSFSPGKQFCQWASLRHRLPSGFASGLTVTTRLIDGSYAAASLQDLLDTFGSDVRSVSVNALGASWDLRTIIRPHVVATPVTTVDRTAISSTDFLAFYPIQLDMWSLSIRTLVLYFTVTSMRTGRDATTLYSRLLENNWRLVSNAPASITNIELRFQRYGPHVDSVLDDVRAINDRVANWWARWNTLDEGTLTRFPHLEAFLCVLCDGGFLEQYGPFQGAEPVASGPSGSRQQEFDDYVELLKGVLPRMHERGILQFRMSDV</sequence>
<organism evidence="1 2">
    <name type="scientific">Polyporus arcularius HHB13444</name>
    <dbReference type="NCBI Taxonomy" id="1314778"/>
    <lineage>
        <taxon>Eukaryota</taxon>
        <taxon>Fungi</taxon>
        <taxon>Dikarya</taxon>
        <taxon>Basidiomycota</taxon>
        <taxon>Agaricomycotina</taxon>
        <taxon>Agaricomycetes</taxon>
        <taxon>Polyporales</taxon>
        <taxon>Polyporaceae</taxon>
        <taxon>Polyporus</taxon>
    </lineage>
</organism>
<gene>
    <name evidence="1" type="ORF">K466DRAFT_660792</name>
</gene>
<dbReference type="EMBL" id="ML211045">
    <property type="protein sequence ID" value="TFK90458.1"/>
    <property type="molecule type" value="Genomic_DNA"/>
</dbReference>
<name>A0A5C3PRI6_9APHY</name>
<accession>A0A5C3PRI6</accession>